<dbReference type="Proteomes" id="UP000613740">
    <property type="component" value="Unassembled WGS sequence"/>
</dbReference>
<feature type="region of interest" description="Disordered" evidence="1">
    <location>
        <begin position="546"/>
        <end position="615"/>
    </location>
</feature>
<reference evidence="3" key="1">
    <citation type="journal article" date="2020" name="bioRxiv">
        <title>Comparative genomics of Chlamydomonas.</title>
        <authorList>
            <person name="Craig R.J."/>
            <person name="Hasan A.R."/>
            <person name="Ness R.W."/>
            <person name="Keightley P.D."/>
        </authorList>
    </citation>
    <scope>NUCLEOTIDE SEQUENCE</scope>
    <source>
        <strain evidence="3">CCAP 11/173</strain>
    </source>
</reference>
<evidence type="ECO:0000313" key="4">
    <source>
        <dbReference type="Proteomes" id="UP000613740"/>
    </source>
</evidence>
<evidence type="ECO:0000313" key="3">
    <source>
        <dbReference type="EMBL" id="KAG2438376.1"/>
    </source>
</evidence>
<protein>
    <recommendedName>
        <fullName evidence="2">Hemimethylated DNA-binding domain-containing protein</fullName>
    </recommendedName>
</protein>
<feature type="compositionally biased region" description="Low complexity" evidence="1">
    <location>
        <begin position="712"/>
        <end position="730"/>
    </location>
</feature>
<feature type="compositionally biased region" description="Basic and acidic residues" evidence="1">
    <location>
        <begin position="698"/>
        <end position="708"/>
    </location>
</feature>
<dbReference type="OrthoDB" id="2012412at2759"/>
<accession>A0A835T6K5</accession>
<dbReference type="Pfam" id="PF13369">
    <property type="entry name" value="Transglut_core2"/>
    <property type="match status" value="1"/>
</dbReference>
<dbReference type="Gene3D" id="2.30.30.390">
    <property type="entry name" value="Hemimethylated DNA-binding domain"/>
    <property type="match status" value="1"/>
</dbReference>
<feature type="compositionally biased region" description="Low complexity" evidence="1">
    <location>
        <begin position="573"/>
        <end position="615"/>
    </location>
</feature>
<keyword evidence="4" id="KW-1185">Reference proteome</keyword>
<dbReference type="SMART" id="SM00992">
    <property type="entry name" value="YccV-like"/>
    <property type="match status" value="1"/>
</dbReference>
<gene>
    <name evidence="3" type="ORF">HYH02_010831</name>
</gene>
<feature type="region of interest" description="Disordered" evidence="1">
    <location>
        <begin position="681"/>
        <end position="746"/>
    </location>
</feature>
<dbReference type="GO" id="GO:0003677">
    <property type="term" value="F:DNA binding"/>
    <property type="evidence" value="ECO:0007669"/>
    <property type="project" value="InterPro"/>
</dbReference>
<name>A0A835T6K5_9CHLO</name>
<dbReference type="InterPro" id="IPR036623">
    <property type="entry name" value="Hemimethylated_DNA-bd_sf"/>
</dbReference>
<feature type="compositionally biased region" description="Gly residues" evidence="1">
    <location>
        <begin position="688"/>
        <end position="697"/>
    </location>
</feature>
<feature type="region of interest" description="Disordered" evidence="1">
    <location>
        <begin position="47"/>
        <end position="73"/>
    </location>
</feature>
<dbReference type="InterPro" id="IPR011722">
    <property type="entry name" value="Hemimethylated_DNA-bd_dom"/>
</dbReference>
<organism evidence="3 4">
    <name type="scientific">Chlamydomonas schloesseri</name>
    <dbReference type="NCBI Taxonomy" id="2026947"/>
    <lineage>
        <taxon>Eukaryota</taxon>
        <taxon>Viridiplantae</taxon>
        <taxon>Chlorophyta</taxon>
        <taxon>core chlorophytes</taxon>
        <taxon>Chlorophyceae</taxon>
        <taxon>CS clade</taxon>
        <taxon>Chlamydomonadales</taxon>
        <taxon>Chlamydomonadaceae</taxon>
        <taxon>Chlamydomonas</taxon>
    </lineage>
</organism>
<dbReference type="Pfam" id="PF08755">
    <property type="entry name" value="YccV-like"/>
    <property type="match status" value="1"/>
</dbReference>
<comment type="caution">
    <text evidence="3">The sequence shown here is derived from an EMBL/GenBank/DDBJ whole genome shotgun (WGS) entry which is preliminary data.</text>
</comment>
<dbReference type="InterPro" id="IPR032698">
    <property type="entry name" value="SirB1_N"/>
</dbReference>
<feature type="compositionally biased region" description="Low complexity" evidence="1">
    <location>
        <begin position="57"/>
        <end position="73"/>
    </location>
</feature>
<dbReference type="PANTHER" id="PTHR31350:SF27">
    <property type="entry name" value="HEMIMETHYLATED DNA-BINDING DOMAIN-CONTAINING PROTEIN"/>
    <property type="match status" value="1"/>
</dbReference>
<feature type="domain" description="Hemimethylated DNA-binding" evidence="2">
    <location>
        <begin position="618"/>
        <end position="805"/>
    </location>
</feature>
<dbReference type="PANTHER" id="PTHR31350">
    <property type="entry name" value="SI:DKEY-261L7.2"/>
    <property type="match status" value="1"/>
</dbReference>
<sequence length="885" mass="90081">MAGALRRKLDAGARAALRQLPWPLRRAESLSTLCALGEDVVDQLLAAAAPPPPGPVTPAQRQQQQQQRVPGTAAATAAAAADAHEEGVVGGTAAGAAAATVAALPPPDLHVGRRYWAAEALAALRKQQAVEVMQQVAAAAAAEDQLPAAGGGGGGGSVLDVAALERGALAIAGAHYPTADLTRVAAELAALGAELARRMAEQGAAPGSVQALHILNKLLFGPPELPPPHPLGLPPTPAAHIAAAAAAPGAHNNLAAAPAGPSTATATATALQQHVRGSGVTGGSSTGGAAGGCPPLVAVAGRAGGVGLRGCSEGDYYNPANSLLPDVLSYRRRCGIPIALAAVNLAVAARGGLGGRLQLIGLPARVVNRFIPTDGDGGSSSGGGGCSSGDCSSGASARELFVDVFSGRVLEWEELRRTLAGMGVALGRHHVRPLSAAAALERMAANLHGIYRDAGDLRCLRLALDLAVPVAEQPRDLLARRYRVSMALEDWADAAFCLDAMRVAAGLGGGGAAGVGAGGGGGGGAGGGGWDGGWDGAMRRQLAAQMDQMQGDLRERRQQWAASAQQPKRRRQQQQQQQQQQEQGQVQGQEQGQVQGQEQGQEQEQEQGQQQGQGQQEQVLFPVGTMMQHRVYGYRGVIVDWDPRCDMDEEWIRHMGVDRLPGGGRAQPFYRVLVSASASPSAPAAVGAGAGAGAGADDGGRQEQKADEQAEQAEQQGPTEGQAAGQAAAGRPEMSAAAAGGGGGGCRGQAWAPFGPASELTGGVHQRLQAQETYVAQVNIQVLVPRQPAAATATAAAAAAAAATAATGDAWQPPEGVTTVSVPADFQVVHPELGRYMAGKSPGQLRYVPLPATAARFPEDDCCCTAEREEREEERDHERAGGPGG</sequence>
<evidence type="ECO:0000259" key="2">
    <source>
        <dbReference type="SMART" id="SM00992"/>
    </source>
</evidence>
<dbReference type="EMBL" id="JAEHOD010000043">
    <property type="protein sequence ID" value="KAG2438376.1"/>
    <property type="molecule type" value="Genomic_DNA"/>
</dbReference>
<proteinExistence type="predicted"/>
<evidence type="ECO:0000256" key="1">
    <source>
        <dbReference type="SAM" id="MobiDB-lite"/>
    </source>
</evidence>
<dbReference type="NCBIfam" id="TIGR02097">
    <property type="entry name" value="yccV"/>
    <property type="match status" value="1"/>
</dbReference>
<dbReference type="SUPFAM" id="SSF141255">
    <property type="entry name" value="YccV-like"/>
    <property type="match status" value="1"/>
</dbReference>
<dbReference type="AlphaFoldDB" id="A0A835T6K5"/>